<feature type="transmembrane region" description="Helical" evidence="1">
    <location>
        <begin position="37"/>
        <end position="61"/>
    </location>
</feature>
<keyword evidence="3" id="KW-1185">Reference proteome</keyword>
<dbReference type="EMBL" id="BHYM01000002">
    <property type="protein sequence ID" value="GCE36404.1"/>
    <property type="molecule type" value="Genomic_DNA"/>
</dbReference>
<keyword evidence="1" id="KW-1133">Transmembrane helix</keyword>
<dbReference type="OrthoDB" id="3253728at2"/>
<feature type="transmembrane region" description="Helical" evidence="1">
    <location>
        <begin position="259"/>
        <end position="276"/>
    </location>
</feature>
<sequence>MAVVIGVACMFTPLLAISAAGFVAVLSILWGRPRLALVAWLLSVAMIPCWIGLSMFAYVPIQSLVAMMAIAAMTGKGYFERTGFDVYVVLFLVLSLVAVVLAGSNQGIWMEFALQWALSYFVARWLISATGIPFAVNATAIIFSVVGGLAVLELLLLWHPYQGWNMNNLEFATWGEIQQRGGRDRSEWAFGHSIALGGSLALALPFIFKTSYGCIWKTAMLLLMFSGILVSASRSALIAGIFALSLCAIFYVKNVYGRFTLLAMFSGILILTLSVFQEFTRGDTTEEHDSAFYRNEIYQTLPDDFSLFGKSSIVTFSSAGVRVGQFESIDSSFLYIGVNFGWLIVMMLTVPLVLCGYRLIAGRSSIAEVSLLGQIPLLATVALITQYQSLLFFVVGFAVQIAIASKRDRMSASLPRAPAPGVPRQTAAT</sequence>
<feature type="transmembrane region" description="Helical" evidence="1">
    <location>
        <begin position="188"/>
        <end position="207"/>
    </location>
</feature>
<accession>A0A402BYI3</accession>
<feature type="transmembrane region" description="Helical" evidence="1">
    <location>
        <begin position="82"/>
        <end position="102"/>
    </location>
</feature>
<evidence type="ECO:0000313" key="3">
    <source>
        <dbReference type="Proteomes" id="UP000287519"/>
    </source>
</evidence>
<feature type="transmembrane region" description="Helical" evidence="1">
    <location>
        <begin position="134"/>
        <end position="158"/>
    </location>
</feature>
<keyword evidence="1" id="KW-0472">Membrane</keyword>
<dbReference type="AlphaFoldDB" id="A0A402BYI3"/>
<organism evidence="2 3">
    <name type="scientific">Rhodococcus wratislaviensis</name>
    <name type="common">Tsukamurella wratislaviensis</name>
    <dbReference type="NCBI Taxonomy" id="44752"/>
    <lineage>
        <taxon>Bacteria</taxon>
        <taxon>Bacillati</taxon>
        <taxon>Actinomycetota</taxon>
        <taxon>Actinomycetes</taxon>
        <taxon>Mycobacteriales</taxon>
        <taxon>Nocardiaceae</taxon>
        <taxon>Rhodococcus</taxon>
    </lineage>
</organism>
<dbReference type="Proteomes" id="UP000287519">
    <property type="component" value="Unassembled WGS sequence"/>
</dbReference>
<feature type="transmembrane region" description="Helical" evidence="1">
    <location>
        <begin position="7"/>
        <end position="31"/>
    </location>
</feature>
<dbReference type="RefSeq" id="WP_124389316.1">
    <property type="nucleotide sequence ID" value="NZ_BHYM01000002.1"/>
</dbReference>
<name>A0A402BYI3_RHOWR</name>
<gene>
    <name evidence="2" type="ORF">Rhow_001770</name>
</gene>
<proteinExistence type="predicted"/>
<evidence type="ECO:0008006" key="4">
    <source>
        <dbReference type="Google" id="ProtNLM"/>
    </source>
</evidence>
<feature type="transmembrane region" description="Helical" evidence="1">
    <location>
        <begin position="108"/>
        <end position="127"/>
    </location>
</feature>
<feature type="transmembrane region" description="Helical" evidence="1">
    <location>
        <begin position="333"/>
        <end position="354"/>
    </location>
</feature>
<evidence type="ECO:0000256" key="1">
    <source>
        <dbReference type="SAM" id="Phobius"/>
    </source>
</evidence>
<evidence type="ECO:0000313" key="2">
    <source>
        <dbReference type="EMBL" id="GCE36404.1"/>
    </source>
</evidence>
<reference evidence="2 3" key="1">
    <citation type="submission" date="2018-11" db="EMBL/GenBank/DDBJ databases">
        <title>Microbial catabolism of amino acid.</title>
        <authorList>
            <person name="Hibi M."/>
            <person name="Ogawa J."/>
        </authorList>
    </citation>
    <scope>NUCLEOTIDE SEQUENCE [LARGE SCALE GENOMIC DNA]</scope>
    <source>
        <strain evidence="2 3">C31-06</strain>
    </source>
</reference>
<protein>
    <recommendedName>
        <fullName evidence="4">O-antigen ligase-like membrane protein</fullName>
    </recommendedName>
</protein>
<comment type="caution">
    <text evidence="2">The sequence shown here is derived from an EMBL/GenBank/DDBJ whole genome shotgun (WGS) entry which is preliminary data.</text>
</comment>
<keyword evidence="1" id="KW-0812">Transmembrane</keyword>